<dbReference type="EMBL" id="JACXVP010000004">
    <property type="protein sequence ID" value="KAG5610686.1"/>
    <property type="molecule type" value="Genomic_DNA"/>
</dbReference>
<gene>
    <name evidence="2" type="ORF">H5410_021967</name>
</gene>
<evidence type="ECO:0000313" key="3">
    <source>
        <dbReference type="Proteomes" id="UP000824120"/>
    </source>
</evidence>
<accession>A0A9J5ZII6</accession>
<dbReference type="Proteomes" id="UP000824120">
    <property type="component" value="Chromosome 4"/>
</dbReference>
<dbReference type="OrthoDB" id="1751950at2759"/>
<sequence>MVGVIVNSSNRWPTLHADEPPPKPPLNYATNFNKVEDKITMPIPFKDITSIHGDPTVLWEEEEPECKEGFLSDRHILIRLTNMKDYVHVMSKSTYFLKAKDQYNIRCDL</sequence>
<protein>
    <submittedName>
        <fullName evidence="2">Uncharacterized protein</fullName>
    </submittedName>
</protein>
<comment type="caution">
    <text evidence="2">The sequence shown here is derived from an EMBL/GenBank/DDBJ whole genome shotgun (WGS) entry which is preliminary data.</text>
</comment>
<dbReference type="AlphaFoldDB" id="A0A9J5ZII6"/>
<name>A0A9J5ZII6_SOLCO</name>
<feature type="compositionally biased region" description="Polar residues" evidence="1">
    <location>
        <begin position="1"/>
        <end position="12"/>
    </location>
</feature>
<proteinExistence type="predicted"/>
<evidence type="ECO:0000256" key="1">
    <source>
        <dbReference type="SAM" id="MobiDB-lite"/>
    </source>
</evidence>
<feature type="region of interest" description="Disordered" evidence="1">
    <location>
        <begin position="1"/>
        <end position="26"/>
    </location>
</feature>
<organism evidence="2 3">
    <name type="scientific">Solanum commersonii</name>
    <name type="common">Commerson's wild potato</name>
    <name type="synonym">Commerson's nightshade</name>
    <dbReference type="NCBI Taxonomy" id="4109"/>
    <lineage>
        <taxon>Eukaryota</taxon>
        <taxon>Viridiplantae</taxon>
        <taxon>Streptophyta</taxon>
        <taxon>Embryophyta</taxon>
        <taxon>Tracheophyta</taxon>
        <taxon>Spermatophyta</taxon>
        <taxon>Magnoliopsida</taxon>
        <taxon>eudicotyledons</taxon>
        <taxon>Gunneridae</taxon>
        <taxon>Pentapetalae</taxon>
        <taxon>asterids</taxon>
        <taxon>lamiids</taxon>
        <taxon>Solanales</taxon>
        <taxon>Solanaceae</taxon>
        <taxon>Solanoideae</taxon>
        <taxon>Solaneae</taxon>
        <taxon>Solanum</taxon>
    </lineage>
</organism>
<keyword evidence="3" id="KW-1185">Reference proteome</keyword>
<evidence type="ECO:0000313" key="2">
    <source>
        <dbReference type="EMBL" id="KAG5610686.1"/>
    </source>
</evidence>
<reference evidence="2 3" key="1">
    <citation type="submission" date="2020-09" db="EMBL/GenBank/DDBJ databases">
        <title>De no assembly of potato wild relative species, Solanum commersonii.</title>
        <authorList>
            <person name="Cho K."/>
        </authorList>
    </citation>
    <scope>NUCLEOTIDE SEQUENCE [LARGE SCALE GENOMIC DNA]</scope>
    <source>
        <strain evidence="2">LZ3.2</strain>
        <tissue evidence="2">Leaf</tissue>
    </source>
</reference>